<keyword evidence="1" id="KW-0378">Hydrolase</keyword>
<dbReference type="Proteomes" id="UP001215216">
    <property type="component" value="Chromosome"/>
</dbReference>
<name>A0ABY8FXS5_9ACTO</name>
<protein>
    <submittedName>
        <fullName evidence="1">Sialidase family protein</fullName>
        <ecNumber evidence="1">3.2.1.-</ecNumber>
    </submittedName>
</protein>
<dbReference type="GO" id="GO:0016798">
    <property type="term" value="F:hydrolase activity, acting on glycosyl bonds"/>
    <property type="evidence" value="ECO:0007669"/>
    <property type="project" value="UniProtKB-KW"/>
</dbReference>
<reference evidence="1 2" key="1">
    <citation type="submission" date="2023-03" db="EMBL/GenBank/DDBJ databases">
        <title>Complete genome of Arcanobacterium canis strain DSM 25104 isolated in 2010 from a canine otitis externa in Germany.</title>
        <authorList>
            <person name="Borowiak M."/>
            <person name="Kreitlow A."/>
            <person name="Malorny B."/>
            <person name="Laemmler C."/>
            <person name="Prenger-Berninghoff E."/>
            <person name="Ploetz M."/>
            <person name="Abdulmawjood A."/>
        </authorList>
    </citation>
    <scope>NUCLEOTIDE SEQUENCE [LARGE SCALE GENOMIC DNA]</scope>
    <source>
        <strain evidence="1 2">DSM 25104</strain>
    </source>
</reference>
<keyword evidence="2" id="KW-1185">Reference proteome</keyword>
<gene>
    <name evidence="1" type="ORF">P7079_07985</name>
</gene>
<dbReference type="EMBL" id="CP121208">
    <property type="protein sequence ID" value="WFM83317.1"/>
    <property type="molecule type" value="Genomic_DNA"/>
</dbReference>
<dbReference type="InterPro" id="IPR036278">
    <property type="entry name" value="Sialidase_sf"/>
</dbReference>
<evidence type="ECO:0000313" key="2">
    <source>
        <dbReference type="Proteomes" id="UP001215216"/>
    </source>
</evidence>
<dbReference type="SUPFAM" id="SSF50939">
    <property type="entry name" value="Sialidases"/>
    <property type="match status" value="1"/>
</dbReference>
<organism evidence="1 2">
    <name type="scientific">Arcanobacterium canis</name>
    <dbReference type="NCBI Taxonomy" id="999183"/>
    <lineage>
        <taxon>Bacteria</taxon>
        <taxon>Bacillati</taxon>
        <taxon>Actinomycetota</taxon>
        <taxon>Actinomycetes</taxon>
        <taxon>Actinomycetales</taxon>
        <taxon>Actinomycetaceae</taxon>
        <taxon>Arcanobacterium</taxon>
    </lineage>
</organism>
<evidence type="ECO:0000313" key="1">
    <source>
        <dbReference type="EMBL" id="WFM83317.1"/>
    </source>
</evidence>
<dbReference type="CDD" id="cd15482">
    <property type="entry name" value="Sialidase_non-viral"/>
    <property type="match status" value="1"/>
</dbReference>
<keyword evidence="1" id="KW-0326">Glycosidase</keyword>
<proteinExistence type="predicted"/>
<dbReference type="Gene3D" id="2.120.10.10">
    <property type="match status" value="1"/>
</dbReference>
<dbReference type="EC" id="3.2.1.-" evidence="1"/>
<accession>A0ABY8FXS5</accession>
<sequence>MEFELIQEPHVIAAPWQGVGELRIPALAVHQGTVHLLFDVRPAPSSGSGADFIGTTLASDLPNPNWIAHMTSPCTTDTWSAPTRLDMPVPIASDSCICATSAGLFVAYGTTTSVGYFESVSGGEQLQPWVAFGQNLHNLAHRNISAELYGETGADAVFATSGSTIEFDGKVLVPYVCRWGERTGILIVHFVGTEIVQVSSPIMADAALLDECTLAVVDGEVWANFRVQGFVGRGSGVRFMARSHNGVNFTAPQELRLADPGCNAKQLGDLFIHPGSTQARENGEVVRVSPGHAQWHSQVLTRFSPGAFGYCDAVWIGNDCVVVFEREGEIWHTRMRMTDEDGRRF</sequence>
<dbReference type="RefSeq" id="WP_278012712.1">
    <property type="nucleotide sequence ID" value="NZ_CP121208.1"/>
</dbReference>